<dbReference type="EMBL" id="JABKKJ010000001">
    <property type="protein sequence ID" value="NPE24038.1"/>
    <property type="molecule type" value="Genomic_DNA"/>
</dbReference>
<evidence type="ECO:0000313" key="3">
    <source>
        <dbReference type="Proteomes" id="UP000820977"/>
    </source>
</evidence>
<comment type="caution">
    <text evidence="2">The sequence shown here is derived from an EMBL/GenBank/DDBJ whole genome shotgun (WGS) entry which is preliminary data.</text>
</comment>
<evidence type="ECO:0000259" key="1">
    <source>
        <dbReference type="Pfam" id="PF05547"/>
    </source>
</evidence>
<dbReference type="Pfam" id="PF05547">
    <property type="entry name" value="Peptidase_M6"/>
    <property type="match status" value="1"/>
</dbReference>
<dbReference type="InterPro" id="IPR008757">
    <property type="entry name" value="Peptidase_M6-like_domain"/>
</dbReference>
<dbReference type="RefSeq" id="WP_172343566.1">
    <property type="nucleotide sequence ID" value="NZ_CASYYZ010000003.1"/>
</dbReference>
<keyword evidence="2" id="KW-0482">Metalloprotease</keyword>
<dbReference type="GO" id="GO:0008237">
    <property type="term" value="F:metallopeptidase activity"/>
    <property type="evidence" value="ECO:0007669"/>
    <property type="project" value="UniProtKB-KW"/>
</dbReference>
<reference evidence="2 3" key="1">
    <citation type="submission" date="2020-05" db="EMBL/GenBank/DDBJ databases">
        <title>Distinct polysaccharide utilization as determinants for interspecies competition between intestinal Prevotella spp.</title>
        <authorList>
            <person name="Galvez E.J.C."/>
            <person name="Iljazovic A."/>
            <person name="Strowig T."/>
        </authorList>
    </citation>
    <scope>NUCLEOTIDE SEQUENCE [LARGE SCALE GENOMIC DNA]</scope>
    <source>
        <strain evidence="2 3">PCHR</strain>
    </source>
</reference>
<protein>
    <submittedName>
        <fullName evidence="2">M6 family metalloprotease domain-containing protein</fullName>
    </submittedName>
</protein>
<dbReference type="Proteomes" id="UP000820977">
    <property type="component" value="Unassembled WGS sequence"/>
</dbReference>
<dbReference type="PANTHER" id="PTHR41775">
    <property type="entry name" value="SECRETED PROTEIN-RELATED"/>
    <property type="match status" value="1"/>
</dbReference>
<dbReference type="NCBIfam" id="TIGR03296">
    <property type="entry name" value="M6dom_TIGR03296"/>
    <property type="match status" value="1"/>
</dbReference>
<dbReference type="SUPFAM" id="SSF55486">
    <property type="entry name" value="Metalloproteases ('zincins'), catalytic domain"/>
    <property type="match status" value="1"/>
</dbReference>
<proteinExistence type="predicted"/>
<keyword evidence="3" id="KW-1185">Reference proteome</keyword>
<evidence type="ECO:0000313" key="2">
    <source>
        <dbReference type="EMBL" id="NPE24038.1"/>
    </source>
</evidence>
<organism evidence="2 3">
    <name type="scientific">Xylanibacter caecicola</name>
    <dbReference type="NCBI Taxonomy" id="2736294"/>
    <lineage>
        <taxon>Bacteria</taxon>
        <taxon>Pseudomonadati</taxon>
        <taxon>Bacteroidota</taxon>
        <taxon>Bacteroidia</taxon>
        <taxon>Bacteroidales</taxon>
        <taxon>Prevotellaceae</taxon>
        <taxon>Xylanibacter</taxon>
    </lineage>
</organism>
<sequence>MNRLFLSISLLFVMLGASAVPAKRGIWRTLPLVGGGEVHAELIGDECLNYYKSAAGTFYVPVADGFYDVADIASLKAAAGEKRAVSDERRLRRGAKARAGARVGGTVKGLVILVEFKDTKFSSDNAQPLYNDILNAENYKNDKGFVGSVRDYFRDQSNGRLLIDFDVTGPVQMPNGYAYYGANTGLLGSDAHPDEMVEYACKAVAGKVNFADYDWDGDGEADQVCIIYAGRGEASGGDANTIWPHEGQLTRYGKDVVIDGVKVDTYALSCELGEKGTIDGIGTFCHEFSHCLGIPDMYDTSNSGGYGMYRWDIMSYGNYNGDSFVPAAYTSYERWLAGWIEPVELKEDTDISGMKSLEEGGTAYIIYNDGDRNEYYLLENRRKTGWDAALPGEGLLVIHVDYDAKLWAENTVNSSKGSHPHLSPIAADNSYVSEDADCAGDVFPYNGNNSLTNTTTPAATLYNKNTDGSYFMNKSVEDITKNEDGTMSFAFRVVDEKPQPDVEGNWFYESFDKCAGIGGNDGKWGNASTGGFPQDFLTDNAGWESDNANNLRPADKCAKFTGGTVKSPMFYFDNGAVITFKAAPCNGYAETLTLGTDRGTLGQTTFTMTNGAWTEFKTTLSGEGYTQLSFTTGGPFFVDELRVSTPSATGIDHVVAPSASAGKRIYSIDGRYMGTDIDVLARGLYIVGGRKVVK</sequence>
<accession>A0ABX2AZL0</accession>
<name>A0ABX2AZL0_9BACT</name>
<dbReference type="PANTHER" id="PTHR41775:SF1">
    <property type="entry name" value="PEPTIDASE M6-LIKE DOMAIN-CONTAINING PROTEIN"/>
    <property type="match status" value="1"/>
</dbReference>
<keyword evidence="2" id="KW-0645">Protease</keyword>
<feature type="domain" description="Peptidase M6-like" evidence="1">
    <location>
        <begin position="114"/>
        <end position="323"/>
    </location>
</feature>
<gene>
    <name evidence="2" type="ORF">HPS54_00655</name>
</gene>
<keyword evidence="2" id="KW-0378">Hydrolase</keyword>